<proteinExistence type="predicted"/>
<evidence type="ECO:0000313" key="1">
    <source>
        <dbReference type="EMBL" id="KAI5658128.1"/>
    </source>
</evidence>
<sequence>MYGEVSVTMNLNRSPSKPVWQDVKDSMRSLQFQLTSIEKNLENMERRLNRRKHEYTMGGYYGNLGYQEYDEGNSYYQIGHSCWKKNEMMGRDFRVGYESYEGSRFSYMDGGYVHWYPYEQEGRYYRKETYESQESMKSFLFEEKFPNNIANMQKNMSSPPSRQKEARKTCDQEKVRFEGQLKDIGVMSNEHIGKITSIGELVVLGARRAKLRRVQDPKK</sequence>
<dbReference type="EMBL" id="CM044706">
    <property type="protein sequence ID" value="KAI5658128.1"/>
    <property type="molecule type" value="Genomic_DNA"/>
</dbReference>
<dbReference type="Proteomes" id="UP001060085">
    <property type="component" value="Linkage Group LG06"/>
</dbReference>
<evidence type="ECO:0000313" key="2">
    <source>
        <dbReference type="Proteomes" id="UP001060085"/>
    </source>
</evidence>
<gene>
    <name evidence="1" type="ORF">M9H77_26921</name>
</gene>
<reference evidence="2" key="1">
    <citation type="journal article" date="2023" name="Nat. Plants">
        <title>Single-cell RNA sequencing provides a high-resolution roadmap for understanding the multicellular compartmentation of specialized metabolism.</title>
        <authorList>
            <person name="Sun S."/>
            <person name="Shen X."/>
            <person name="Li Y."/>
            <person name="Li Y."/>
            <person name="Wang S."/>
            <person name="Li R."/>
            <person name="Zhang H."/>
            <person name="Shen G."/>
            <person name="Guo B."/>
            <person name="Wei J."/>
            <person name="Xu J."/>
            <person name="St-Pierre B."/>
            <person name="Chen S."/>
            <person name="Sun C."/>
        </authorList>
    </citation>
    <scope>NUCLEOTIDE SEQUENCE [LARGE SCALE GENOMIC DNA]</scope>
</reference>
<name>A0ACC0ADQ8_CATRO</name>
<comment type="caution">
    <text evidence="1">The sequence shown here is derived from an EMBL/GenBank/DDBJ whole genome shotgun (WGS) entry which is preliminary data.</text>
</comment>
<organism evidence="1 2">
    <name type="scientific">Catharanthus roseus</name>
    <name type="common">Madagascar periwinkle</name>
    <name type="synonym">Vinca rosea</name>
    <dbReference type="NCBI Taxonomy" id="4058"/>
    <lineage>
        <taxon>Eukaryota</taxon>
        <taxon>Viridiplantae</taxon>
        <taxon>Streptophyta</taxon>
        <taxon>Embryophyta</taxon>
        <taxon>Tracheophyta</taxon>
        <taxon>Spermatophyta</taxon>
        <taxon>Magnoliopsida</taxon>
        <taxon>eudicotyledons</taxon>
        <taxon>Gunneridae</taxon>
        <taxon>Pentapetalae</taxon>
        <taxon>asterids</taxon>
        <taxon>lamiids</taxon>
        <taxon>Gentianales</taxon>
        <taxon>Apocynaceae</taxon>
        <taxon>Rauvolfioideae</taxon>
        <taxon>Vinceae</taxon>
        <taxon>Catharanthinae</taxon>
        <taxon>Catharanthus</taxon>
    </lineage>
</organism>
<keyword evidence="2" id="KW-1185">Reference proteome</keyword>
<protein>
    <submittedName>
        <fullName evidence="1">Uncharacterized protein</fullName>
    </submittedName>
</protein>
<accession>A0ACC0ADQ8</accession>